<accession>A0A1M5QXL4</accession>
<evidence type="ECO:0000313" key="2">
    <source>
        <dbReference type="EMBL" id="SHH18658.1"/>
    </source>
</evidence>
<dbReference type="AlphaFoldDB" id="A0A1M5QXL4"/>
<protein>
    <submittedName>
        <fullName evidence="2">Uncharacterized protein</fullName>
    </submittedName>
</protein>
<evidence type="ECO:0000313" key="3">
    <source>
        <dbReference type="Proteomes" id="UP000190675"/>
    </source>
</evidence>
<keyword evidence="1" id="KW-0472">Membrane</keyword>
<dbReference type="EMBL" id="LT670818">
    <property type="protein sequence ID" value="SHH18658.1"/>
    <property type="molecule type" value="Genomic_DNA"/>
</dbReference>
<proteinExistence type="predicted"/>
<keyword evidence="1" id="KW-0812">Transmembrane</keyword>
<feature type="transmembrane region" description="Helical" evidence="1">
    <location>
        <begin position="33"/>
        <end position="55"/>
    </location>
</feature>
<keyword evidence="1" id="KW-1133">Transmembrane helix</keyword>
<dbReference type="Proteomes" id="UP000190675">
    <property type="component" value="Chromosome I"/>
</dbReference>
<reference evidence="2 3" key="1">
    <citation type="submission" date="2016-11" db="EMBL/GenBank/DDBJ databases">
        <authorList>
            <person name="Jaros S."/>
            <person name="Januszkiewicz K."/>
            <person name="Wedrychowicz H."/>
        </authorList>
    </citation>
    <scope>NUCLEOTIDE SEQUENCE [LARGE SCALE GENOMIC DNA]</scope>
    <source>
        <strain evidence="2 3">GAS242</strain>
    </source>
</reference>
<gene>
    <name evidence="2" type="ORF">SAMN05444169_6211</name>
</gene>
<sequence length="57" mass="6497">MTSQAGRTRLIATVGHHPHLEHRDHLRYRQLSAMLLIVSSLLAIALIFATCGWRYGR</sequence>
<dbReference type="RefSeq" id="WP_154073512.1">
    <property type="nucleotide sequence ID" value="NZ_LT670818.1"/>
</dbReference>
<name>A0A1M5QXL4_9BRAD</name>
<organism evidence="2 3">
    <name type="scientific">Bradyrhizobium erythrophlei</name>
    <dbReference type="NCBI Taxonomy" id="1437360"/>
    <lineage>
        <taxon>Bacteria</taxon>
        <taxon>Pseudomonadati</taxon>
        <taxon>Pseudomonadota</taxon>
        <taxon>Alphaproteobacteria</taxon>
        <taxon>Hyphomicrobiales</taxon>
        <taxon>Nitrobacteraceae</taxon>
        <taxon>Bradyrhizobium</taxon>
    </lineage>
</organism>
<evidence type="ECO:0000256" key="1">
    <source>
        <dbReference type="SAM" id="Phobius"/>
    </source>
</evidence>